<sequence>EKSWTQRPLEVIGQVTAVVEAVRASDCEEEGTTKRKVLEVVRVGVGGWFAQPFAVAGGLPRGCGVVARLWWRTWGCRRCTHEETTLPALRDCRAAREVWRQVGGPASSKYFVLLKLEVILQNRESGGDVMSLFHKVMKDAGCSESQITPPHTSYNFFARLTEEEANKLAGLDSVKKVRPKVNSRWFSEFL</sequence>
<evidence type="ECO:0000313" key="1">
    <source>
        <dbReference type="EnsemblPlants" id="AUR62017652-RA:cds"/>
    </source>
</evidence>
<proteinExistence type="predicted"/>
<accession>A0A803LRS3</accession>
<evidence type="ECO:0000313" key="2">
    <source>
        <dbReference type="Proteomes" id="UP000596660"/>
    </source>
</evidence>
<organism evidence="1 2">
    <name type="scientific">Chenopodium quinoa</name>
    <name type="common">Quinoa</name>
    <dbReference type="NCBI Taxonomy" id="63459"/>
    <lineage>
        <taxon>Eukaryota</taxon>
        <taxon>Viridiplantae</taxon>
        <taxon>Streptophyta</taxon>
        <taxon>Embryophyta</taxon>
        <taxon>Tracheophyta</taxon>
        <taxon>Spermatophyta</taxon>
        <taxon>Magnoliopsida</taxon>
        <taxon>eudicotyledons</taxon>
        <taxon>Gunneridae</taxon>
        <taxon>Pentapetalae</taxon>
        <taxon>Caryophyllales</taxon>
        <taxon>Chenopodiaceae</taxon>
        <taxon>Chenopodioideae</taxon>
        <taxon>Atripliceae</taxon>
        <taxon>Chenopodium</taxon>
    </lineage>
</organism>
<name>A0A803LRS3_CHEQI</name>
<dbReference type="EnsemblPlants" id="AUR62017652-RA">
    <property type="protein sequence ID" value="AUR62017652-RA:cds"/>
    <property type="gene ID" value="AUR62017652"/>
</dbReference>
<keyword evidence="2" id="KW-1185">Reference proteome</keyword>
<dbReference type="Proteomes" id="UP000596660">
    <property type="component" value="Unplaced"/>
</dbReference>
<dbReference type="Gramene" id="AUR62017652-RA">
    <property type="protein sequence ID" value="AUR62017652-RA:cds"/>
    <property type="gene ID" value="AUR62017652"/>
</dbReference>
<protein>
    <submittedName>
        <fullName evidence="1">Uncharacterized protein</fullName>
    </submittedName>
</protein>
<dbReference type="AlphaFoldDB" id="A0A803LRS3"/>
<reference evidence="1" key="2">
    <citation type="submission" date="2021-03" db="UniProtKB">
        <authorList>
            <consortium name="EnsemblPlants"/>
        </authorList>
    </citation>
    <scope>IDENTIFICATION</scope>
</reference>
<reference evidence="1" key="1">
    <citation type="journal article" date="2017" name="Nature">
        <title>The genome of Chenopodium quinoa.</title>
        <authorList>
            <person name="Jarvis D.E."/>
            <person name="Ho Y.S."/>
            <person name="Lightfoot D.J."/>
            <person name="Schmoeckel S.M."/>
            <person name="Li B."/>
            <person name="Borm T.J.A."/>
            <person name="Ohyanagi H."/>
            <person name="Mineta K."/>
            <person name="Michell C.T."/>
            <person name="Saber N."/>
            <person name="Kharbatia N.M."/>
            <person name="Rupper R.R."/>
            <person name="Sharp A.R."/>
            <person name="Dally N."/>
            <person name="Boughton B.A."/>
            <person name="Woo Y.H."/>
            <person name="Gao G."/>
            <person name="Schijlen E.G.W.M."/>
            <person name="Guo X."/>
            <person name="Momin A.A."/>
            <person name="Negrao S."/>
            <person name="Al-Babili S."/>
            <person name="Gehring C."/>
            <person name="Roessner U."/>
            <person name="Jung C."/>
            <person name="Murphy K."/>
            <person name="Arold S.T."/>
            <person name="Gojobori T."/>
            <person name="van der Linden C.G."/>
            <person name="van Loo E.N."/>
            <person name="Jellen E.N."/>
            <person name="Maughan P.J."/>
            <person name="Tester M."/>
        </authorList>
    </citation>
    <scope>NUCLEOTIDE SEQUENCE [LARGE SCALE GENOMIC DNA]</scope>
    <source>
        <strain evidence="1">cv. PI 614886</strain>
    </source>
</reference>